<dbReference type="eggNOG" id="COG1668">
    <property type="taxonomic scope" value="Bacteria"/>
</dbReference>
<evidence type="ECO:0000256" key="1">
    <source>
        <dbReference type="SAM" id="Phobius"/>
    </source>
</evidence>
<keyword evidence="1" id="KW-0812">Transmembrane</keyword>
<feature type="transmembrane region" description="Helical" evidence="1">
    <location>
        <begin position="107"/>
        <end position="128"/>
    </location>
</feature>
<protein>
    <submittedName>
        <fullName evidence="2">Uncharacterized protein</fullName>
    </submittedName>
</protein>
<evidence type="ECO:0000313" key="3">
    <source>
        <dbReference type="Proteomes" id="UP000008204"/>
    </source>
</evidence>
<name>B7K175_RIPO1</name>
<feature type="transmembrane region" description="Helical" evidence="1">
    <location>
        <begin position="149"/>
        <end position="173"/>
    </location>
</feature>
<dbReference type="STRING" id="41431.PCC8801_2247"/>
<dbReference type="Proteomes" id="UP000008204">
    <property type="component" value="Chromosome"/>
</dbReference>
<feature type="transmembrane region" description="Helical" evidence="1">
    <location>
        <begin position="338"/>
        <end position="355"/>
    </location>
</feature>
<feature type="transmembrane region" description="Helical" evidence="1">
    <location>
        <begin position="454"/>
        <end position="474"/>
    </location>
</feature>
<feature type="transmembrane region" description="Helical" evidence="1">
    <location>
        <begin position="486"/>
        <end position="507"/>
    </location>
</feature>
<keyword evidence="1" id="KW-1133">Transmembrane helix</keyword>
<reference evidence="3" key="1">
    <citation type="journal article" date="2011" name="MBio">
        <title>Novel metabolic attributes of the genus Cyanothece, comprising a group of unicellular nitrogen-fixing Cyanobacteria.</title>
        <authorList>
            <person name="Bandyopadhyay A."/>
            <person name="Elvitigala T."/>
            <person name="Welsh E."/>
            <person name="Stockel J."/>
            <person name="Liberton M."/>
            <person name="Min H."/>
            <person name="Sherman L.A."/>
            <person name="Pakrasi H.B."/>
        </authorList>
    </citation>
    <scope>NUCLEOTIDE SEQUENCE [LARGE SCALE GENOMIC DNA]</scope>
    <source>
        <strain evidence="3">PCC 8801</strain>
    </source>
</reference>
<keyword evidence="3" id="KW-1185">Reference proteome</keyword>
<keyword evidence="1" id="KW-0472">Membrane</keyword>
<dbReference type="AlphaFoldDB" id="B7K175"/>
<feature type="transmembrane region" description="Helical" evidence="1">
    <location>
        <begin position="427"/>
        <end position="447"/>
    </location>
</feature>
<gene>
    <name evidence="2" type="ordered locus">PCC8801_2247</name>
</gene>
<dbReference type="HOGENOM" id="CLU_031448_0_0_3"/>
<sequence>MLITSLDRLGDWNPQLLRELQGRLTKRNMAIVSAIAIIGQAFLLLIFNSKLPSKIDPLINPDGQFNRYCTASPPPDIYKSSYYPHPYCITDLLGHWVINWQLWWLDLFNTLSVIGIFVLLVAGTYLIINDLAKEESRGTLNFLRLSPRTANNVLFGKILGVPCLVYFLGLWVFPLHLIAGLRAHIPLILILLFYSILIASCAFFFNLSLLAGLINSNLGSLQAFSVSGAVLFFLFVMTGITFSSGDLVSNTPFDWITIFYPGTILSYLAKSTFLPAETIDFDYKDLENLFWYGQPLWRNVELGIAFIFLNYGLWTYWISQALKRRFHNPTATWLSKSNSYWLSASFIILAVGFVFQKPNYGGIKKHIFENFAILQIFIIVFALMLVAALSPHRQTLQDWSRYRHQTEHNRRSLIQDLIFGERSPSTVAIAINLGLILLYLIPAIIIAPLGTSRLWILSGVLLGLNMILIAGIVAQRILLLKTPKRMIIAGFCIIAFMTLPPLCFAFLGFLPHRLLIPWFFSFFPLSIFVNASAKSASSIIVILSVLSQWLMIALAGFEMTKQLQKLGESSTKQLLTNDKVIVNR</sequence>
<feature type="transmembrane region" description="Helical" evidence="1">
    <location>
        <begin position="296"/>
        <end position="318"/>
    </location>
</feature>
<dbReference type="RefSeq" id="WP_012595538.1">
    <property type="nucleotide sequence ID" value="NC_011726.1"/>
</dbReference>
<accession>B7K175</accession>
<feature type="transmembrane region" description="Helical" evidence="1">
    <location>
        <begin position="185"/>
        <end position="211"/>
    </location>
</feature>
<feature type="transmembrane region" description="Helical" evidence="1">
    <location>
        <begin position="539"/>
        <end position="557"/>
    </location>
</feature>
<dbReference type="KEGG" id="cyp:PCC8801_2247"/>
<dbReference type="EMBL" id="CP001287">
    <property type="protein sequence ID" value="ACK66270.1"/>
    <property type="molecule type" value="Genomic_DNA"/>
</dbReference>
<dbReference type="OrthoDB" id="458286at2"/>
<proteinExistence type="predicted"/>
<feature type="transmembrane region" description="Helical" evidence="1">
    <location>
        <begin position="223"/>
        <end position="243"/>
    </location>
</feature>
<organism evidence="2 3">
    <name type="scientific">Rippkaea orientalis (strain PCC 8801 / RF-1)</name>
    <name type="common">Cyanothece sp. (strain PCC 8801)</name>
    <dbReference type="NCBI Taxonomy" id="41431"/>
    <lineage>
        <taxon>Bacteria</taxon>
        <taxon>Bacillati</taxon>
        <taxon>Cyanobacteriota</taxon>
        <taxon>Cyanophyceae</taxon>
        <taxon>Oscillatoriophycideae</taxon>
        <taxon>Chroococcales</taxon>
        <taxon>Aphanothecaceae</taxon>
        <taxon>Rippkaea</taxon>
        <taxon>Rippkaea orientalis</taxon>
    </lineage>
</organism>
<feature type="transmembrane region" description="Helical" evidence="1">
    <location>
        <begin position="367"/>
        <end position="389"/>
    </location>
</feature>
<evidence type="ECO:0000313" key="2">
    <source>
        <dbReference type="EMBL" id="ACK66270.1"/>
    </source>
</evidence>
<feature type="transmembrane region" description="Helical" evidence="1">
    <location>
        <begin position="514"/>
        <end position="533"/>
    </location>
</feature>
<feature type="transmembrane region" description="Helical" evidence="1">
    <location>
        <begin position="28"/>
        <end position="47"/>
    </location>
</feature>